<proteinExistence type="predicted"/>
<evidence type="ECO:0000313" key="1">
    <source>
        <dbReference type="EMBL" id="KTS80047.1"/>
    </source>
</evidence>
<dbReference type="EMBL" id="LDRX01000142">
    <property type="protein sequence ID" value="KTS80047.1"/>
    <property type="molecule type" value="Genomic_DNA"/>
</dbReference>
<gene>
    <name evidence="1" type="ORF">NS115_21650</name>
</gene>
<organism evidence="1 2">
    <name type="scientific">Paenibacillus jamilae</name>
    <dbReference type="NCBI Taxonomy" id="114136"/>
    <lineage>
        <taxon>Bacteria</taxon>
        <taxon>Bacillati</taxon>
        <taxon>Bacillota</taxon>
        <taxon>Bacilli</taxon>
        <taxon>Bacillales</taxon>
        <taxon>Paenibacillaceae</taxon>
        <taxon>Paenibacillus</taxon>
    </lineage>
</organism>
<comment type="caution">
    <text evidence="1">The sequence shown here is derived from an EMBL/GenBank/DDBJ whole genome shotgun (WGS) entry which is preliminary data.</text>
</comment>
<name>A0ACC4ZQ26_9BACL</name>
<sequence length="95" mass="10598">MLDQFLTDYTSRQTDEYGGSIENRIPVIANGQLDDPDKAATIIGQGFADVIALEKGVLANYDWIKKVRNGKPLSELDQNKVLRPDATIKDFEISQ</sequence>
<protein>
    <submittedName>
        <fullName evidence="1">Xenobiotic reductase b</fullName>
    </submittedName>
</protein>
<dbReference type="Proteomes" id="UP000074866">
    <property type="component" value="Unassembled WGS sequence"/>
</dbReference>
<evidence type="ECO:0000313" key="2">
    <source>
        <dbReference type="Proteomes" id="UP000074866"/>
    </source>
</evidence>
<keyword evidence="2" id="KW-1185">Reference proteome</keyword>
<reference evidence="1 2" key="1">
    <citation type="journal article" date="2016" name="Front. Microbiol.">
        <title>Genomic Resource of Rice Seed Associated Bacteria.</title>
        <authorList>
            <person name="Midha S."/>
            <person name="Bansal K."/>
            <person name="Sharma S."/>
            <person name="Kumar N."/>
            <person name="Patil P.P."/>
            <person name="Chaudhry V."/>
            <person name="Patil P.B."/>
        </authorList>
    </citation>
    <scope>NUCLEOTIDE SEQUENCE [LARGE SCALE GENOMIC DNA]</scope>
    <source>
        <strain evidence="1 2">NS115</strain>
    </source>
</reference>
<accession>A0ACC4ZQ26</accession>